<reference evidence="1" key="1">
    <citation type="submission" date="2020-08" db="EMBL/GenBank/DDBJ databases">
        <title>Multicomponent nature underlies the extraordinary mechanical properties of spider dragline silk.</title>
        <authorList>
            <person name="Kono N."/>
            <person name="Nakamura H."/>
            <person name="Mori M."/>
            <person name="Yoshida Y."/>
            <person name="Ohtoshi R."/>
            <person name="Malay A.D."/>
            <person name="Moran D.A.P."/>
            <person name="Tomita M."/>
            <person name="Numata K."/>
            <person name="Arakawa K."/>
        </authorList>
    </citation>
    <scope>NUCLEOTIDE SEQUENCE</scope>
</reference>
<dbReference type="EMBL" id="BMAW01054364">
    <property type="protein sequence ID" value="GFS96049.1"/>
    <property type="molecule type" value="Genomic_DNA"/>
</dbReference>
<proteinExistence type="predicted"/>
<organism evidence="1 2">
    <name type="scientific">Nephila pilipes</name>
    <name type="common">Giant wood spider</name>
    <name type="synonym">Nephila maculata</name>
    <dbReference type="NCBI Taxonomy" id="299642"/>
    <lineage>
        <taxon>Eukaryota</taxon>
        <taxon>Metazoa</taxon>
        <taxon>Ecdysozoa</taxon>
        <taxon>Arthropoda</taxon>
        <taxon>Chelicerata</taxon>
        <taxon>Arachnida</taxon>
        <taxon>Araneae</taxon>
        <taxon>Araneomorphae</taxon>
        <taxon>Entelegynae</taxon>
        <taxon>Araneoidea</taxon>
        <taxon>Nephilidae</taxon>
        <taxon>Nephila</taxon>
    </lineage>
</organism>
<dbReference type="Proteomes" id="UP000887013">
    <property type="component" value="Unassembled WGS sequence"/>
</dbReference>
<accession>A0A8X6N685</accession>
<dbReference type="AlphaFoldDB" id="A0A8X6N685"/>
<gene>
    <name evidence="1" type="ORF">NPIL_106541</name>
</gene>
<sequence length="91" mass="9841">MGVLRMIRRIRICANATSDLDGPEIRGKPERRLVLGFFCLPSPRTGGWLQSQIPFSNNKPKGGEDVIAVGTLSFSPTFEEGGTLPPPGFPS</sequence>
<evidence type="ECO:0000313" key="1">
    <source>
        <dbReference type="EMBL" id="GFS96049.1"/>
    </source>
</evidence>
<evidence type="ECO:0000313" key="2">
    <source>
        <dbReference type="Proteomes" id="UP000887013"/>
    </source>
</evidence>
<keyword evidence="2" id="KW-1185">Reference proteome</keyword>
<protein>
    <submittedName>
        <fullName evidence="1">Uncharacterized protein</fullName>
    </submittedName>
</protein>
<comment type="caution">
    <text evidence="1">The sequence shown here is derived from an EMBL/GenBank/DDBJ whole genome shotgun (WGS) entry which is preliminary data.</text>
</comment>
<name>A0A8X6N685_NEPPI</name>